<dbReference type="CDD" id="cd01647">
    <property type="entry name" value="RT_LTR"/>
    <property type="match status" value="1"/>
</dbReference>
<name>A0A090L035_STRRB</name>
<dbReference type="Gene3D" id="3.30.70.270">
    <property type="match status" value="1"/>
</dbReference>
<keyword evidence="2" id="KW-0548">Nucleotidyltransferase</keyword>
<dbReference type="GeneID" id="36373865"/>
<dbReference type="PANTHER" id="PTHR33064:SF29">
    <property type="entry name" value="PEPTIDASE A2 DOMAIN-CONTAINING PROTEIN-RELATED"/>
    <property type="match status" value="1"/>
</dbReference>
<dbReference type="InterPro" id="IPR043502">
    <property type="entry name" value="DNA/RNA_pol_sf"/>
</dbReference>
<proteinExistence type="predicted"/>
<reference evidence="2" key="2">
    <citation type="submission" date="2014-09" db="EMBL/GenBank/DDBJ databases">
        <authorList>
            <person name="Aslett A.Martin."/>
        </authorList>
    </citation>
    <scope>NUCLEOTIDE SEQUENCE</scope>
    <source>
        <strain evidence="2">ED321 Heterogonic</strain>
    </source>
</reference>
<feature type="domain" description="Reverse transcriptase" evidence="1">
    <location>
        <begin position="1"/>
        <end position="141"/>
    </location>
</feature>
<dbReference type="InterPro" id="IPR043128">
    <property type="entry name" value="Rev_trsase/Diguanyl_cyclase"/>
</dbReference>
<keyword evidence="3" id="KW-1185">Reference proteome</keyword>
<dbReference type="CTD" id="36373865"/>
<dbReference type="Proteomes" id="UP000035682">
    <property type="component" value="Unplaced"/>
</dbReference>
<keyword evidence="2" id="KW-0808">Transferase</keyword>
<evidence type="ECO:0000313" key="5">
    <source>
        <dbReference type="WormBase" id="SRAE_0000062000"/>
    </source>
</evidence>
<evidence type="ECO:0000313" key="2">
    <source>
        <dbReference type="EMBL" id="CEF61497.1"/>
    </source>
</evidence>
<dbReference type="Pfam" id="PF00078">
    <property type="entry name" value="RVT_1"/>
    <property type="match status" value="1"/>
</dbReference>
<keyword evidence="2" id="KW-0695">RNA-directed DNA polymerase</keyword>
<dbReference type="WBParaSite" id="SRAE_0000062000.1">
    <property type="protein sequence ID" value="SRAE_0000062000.1"/>
    <property type="gene ID" value="WBGene00256367"/>
</dbReference>
<protein>
    <submittedName>
        <fullName evidence="2 4">Reverse transcriptase domain-containing protein</fullName>
    </submittedName>
</protein>
<dbReference type="InterPro" id="IPR051320">
    <property type="entry name" value="Viral_Replic_Matur_Polypro"/>
</dbReference>
<dbReference type="GO" id="GO:0003964">
    <property type="term" value="F:RNA-directed DNA polymerase activity"/>
    <property type="evidence" value="ECO:0007669"/>
    <property type="project" value="UniProtKB-KW"/>
</dbReference>
<sequence length="466" mass="54047">MEQFDFVLIHNVVYKLANSEWFTLIDIKQFLLQIPLPSDSQNLIFFRDPKTNILYAFKRMPYGLKPTTAICQRILDLILKGEEENVIIYVDDILVLSIGPQSYHLDIVNIIILKLENAGLVLNKKKCSIGNKQTKYLSHIIEKGKYYRCETSTKSIVEYPRPKSMKSIKRFLSNDHKPLKNVLESRPPASDHMSRYIMAINEYHPKIEYVSGKNNQEPKIPLAPIDINQPVTHEVNQTRTDNIVNQAVGDLLNDENTSLKEVFDQIVTNYFDKKTSLPKQNLMDLINDYKVELFVPEQFLGVLLKNYKDSEMEKTFDYCIVELIVISINLGTNPSKIKTRVKESRKEHLQNAGIMSMLVMSTVFDNTLFIKLKNKTFLSNKIGFRPLSKYDISLDEEDRIEVSLGDLKPSIKQDFVKLLSTEVRDLQNHKLNQKRCGVPKQFSENEKVLVKNVFKKSKFDKEYLRV</sequence>
<dbReference type="PANTHER" id="PTHR33064">
    <property type="entry name" value="POL PROTEIN"/>
    <property type="match status" value="1"/>
</dbReference>
<dbReference type="SUPFAM" id="SSF56672">
    <property type="entry name" value="DNA/RNA polymerases"/>
    <property type="match status" value="1"/>
</dbReference>
<reference evidence="3" key="1">
    <citation type="submission" date="2014-09" db="EMBL/GenBank/DDBJ databases">
        <authorList>
            <person name="Martin A.A."/>
        </authorList>
    </citation>
    <scope>NUCLEOTIDE SEQUENCE</scope>
    <source>
        <strain evidence="3">ED321</strain>
    </source>
</reference>
<dbReference type="InterPro" id="IPR000477">
    <property type="entry name" value="RT_dom"/>
</dbReference>
<organism evidence="2">
    <name type="scientific">Strongyloides ratti</name>
    <name type="common">Parasitic roundworm</name>
    <dbReference type="NCBI Taxonomy" id="34506"/>
    <lineage>
        <taxon>Eukaryota</taxon>
        <taxon>Metazoa</taxon>
        <taxon>Ecdysozoa</taxon>
        <taxon>Nematoda</taxon>
        <taxon>Chromadorea</taxon>
        <taxon>Rhabditida</taxon>
        <taxon>Tylenchina</taxon>
        <taxon>Panagrolaimomorpha</taxon>
        <taxon>Strongyloidoidea</taxon>
        <taxon>Strongyloididae</taxon>
        <taxon>Strongyloides</taxon>
    </lineage>
</organism>
<dbReference type="AlphaFoldDB" id="A0A090L035"/>
<gene>
    <name evidence="2 4 5" type="ORF">SRAE_0000062000</name>
</gene>
<evidence type="ECO:0000259" key="1">
    <source>
        <dbReference type="PROSITE" id="PS50878"/>
    </source>
</evidence>
<evidence type="ECO:0000313" key="4">
    <source>
        <dbReference type="WBParaSite" id="SRAE_0000062000.1"/>
    </source>
</evidence>
<dbReference type="WormBase" id="SRAE_0000062000">
    <property type="protein sequence ID" value="SRP10119"/>
    <property type="gene ID" value="WBGene00256367"/>
</dbReference>
<accession>A0A090L035</accession>
<dbReference type="Gene3D" id="3.10.10.10">
    <property type="entry name" value="HIV Type 1 Reverse Transcriptase, subunit A, domain 1"/>
    <property type="match status" value="1"/>
</dbReference>
<dbReference type="PROSITE" id="PS50878">
    <property type="entry name" value="RT_POL"/>
    <property type="match status" value="1"/>
</dbReference>
<dbReference type="OrthoDB" id="41323at2759"/>
<evidence type="ECO:0000313" key="3">
    <source>
        <dbReference type="Proteomes" id="UP000035682"/>
    </source>
</evidence>
<dbReference type="EMBL" id="LN609409">
    <property type="protein sequence ID" value="CEF61497.1"/>
    <property type="molecule type" value="Genomic_DNA"/>
</dbReference>
<dbReference type="RefSeq" id="XP_024500706.1">
    <property type="nucleotide sequence ID" value="XM_024646534.1"/>
</dbReference>
<reference evidence="4" key="3">
    <citation type="submission" date="2020-12" db="UniProtKB">
        <authorList>
            <consortium name="WormBaseParasite"/>
        </authorList>
    </citation>
    <scope>IDENTIFICATION</scope>
</reference>